<dbReference type="NCBIfam" id="NF046006">
    <property type="entry name" value="MAG6450_fam"/>
    <property type="match status" value="1"/>
</dbReference>
<accession>A0A7V7V0D0</accession>
<proteinExistence type="predicted"/>
<evidence type="ECO:0000256" key="1">
    <source>
        <dbReference type="SAM" id="MobiDB-lite"/>
    </source>
</evidence>
<protein>
    <submittedName>
        <fullName evidence="2">Uncharacterized protein</fullName>
    </submittedName>
</protein>
<dbReference type="OrthoDB" id="7067985at2"/>
<feature type="region of interest" description="Disordered" evidence="1">
    <location>
        <begin position="1"/>
        <end position="28"/>
    </location>
</feature>
<reference evidence="2 3" key="1">
    <citation type="journal article" date="2014" name="Arch. Microbiol.">
        <title>Bacillus mesophilum sp. nov., strain IITR-54T, a novel 4-chlorobiphenyl dechlorinating bacterium.</title>
        <authorList>
            <person name="Manickam N."/>
            <person name="Singh N.K."/>
            <person name="Bajaj A."/>
            <person name="Kumar R.M."/>
            <person name="Kaur G."/>
            <person name="Kaur N."/>
            <person name="Bala M."/>
            <person name="Kumar A."/>
            <person name="Mayilraj S."/>
        </authorList>
    </citation>
    <scope>NUCLEOTIDE SEQUENCE [LARGE SCALE GENOMIC DNA]</scope>
    <source>
        <strain evidence="2 3">IITR-54</strain>
    </source>
</reference>
<evidence type="ECO:0000313" key="3">
    <source>
        <dbReference type="Proteomes" id="UP000441354"/>
    </source>
</evidence>
<evidence type="ECO:0000313" key="2">
    <source>
        <dbReference type="EMBL" id="KAB2335102.1"/>
    </source>
</evidence>
<sequence>MAGKKDKRKRIKEPTTKSRKGSTRIPEPEVLVSTINENPTISFLHLCEKNCQLQDLGKQDLKQLSKFLKRISCMTWSQIRNSDGIKMKKIPTYSLAYSLPASVSEEEEIFEMRVSDGHRLWGFQNRATFYVIWFDPTHSVCPA</sequence>
<dbReference type="RefSeq" id="WP_151571786.1">
    <property type="nucleotide sequence ID" value="NZ_WBOT01000001.1"/>
</dbReference>
<feature type="compositionally biased region" description="Basic residues" evidence="1">
    <location>
        <begin position="1"/>
        <end position="22"/>
    </location>
</feature>
<dbReference type="EMBL" id="WBOT01000001">
    <property type="protein sequence ID" value="KAB2335102.1"/>
    <property type="molecule type" value="Genomic_DNA"/>
</dbReference>
<dbReference type="AlphaFoldDB" id="A0A7V7V0D0"/>
<dbReference type="Proteomes" id="UP000441354">
    <property type="component" value="Unassembled WGS sequence"/>
</dbReference>
<gene>
    <name evidence="2" type="ORF">F7732_00570</name>
</gene>
<comment type="caution">
    <text evidence="2">The sequence shown here is derived from an EMBL/GenBank/DDBJ whole genome shotgun (WGS) entry which is preliminary data.</text>
</comment>
<keyword evidence="3" id="KW-1185">Reference proteome</keyword>
<organism evidence="2 3">
    <name type="scientific">Bacillus mesophilum</name>
    <dbReference type="NCBI Taxonomy" id="1071718"/>
    <lineage>
        <taxon>Bacteria</taxon>
        <taxon>Bacillati</taxon>
        <taxon>Bacillota</taxon>
        <taxon>Bacilli</taxon>
        <taxon>Bacillales</taxon>
        <taxon>Bacillaceae</taxon>
        <taxon>Bacillus</taxon>
    </lineage>
</organism>
<name>A0A7V7V0D0_9BACI</name>